<comment type="caution">
    <text evidence="2">The sequence shown here is derived from an EMBL/GenBank/DDBJ whole genome shotgun (WGS) entry which is preliminary data.</text>
</comment>
<gene>
    <name evidence="2" type="ORF">CDV56_109650</name>
</gene>
<name>A0A397I166_ASPTH</name>
<dbReference type="EMBL" id="NKHU02000004">
    <property type="protein sequence ID" value="RHZ67978.1"/>
    <property type="molecule type" value="Genomic_DNA"/>
</dbReference>
<accession>A0A397I166</accession>
<dbReference type="RefSeq" id="XP_026618889.1">
    <property type="nucleotide sequence ID" value="XM_026763269.1"/>
</dbReference>
<protein>
    <recommendedName>
        <fullName evidence="1">DUF6546 domain-containing protein</fullName>
    </recommendedName>
</protein>
<organism evidence="2 3">
    <name type="scientific">Aspergillus thermomutatus</name>
    <name type="common">Neosartorya pseudofischeri</name>
    <dbReference type="NCBI Taxonomy" id="41047"/>
    <lineage>
        <taxon>Eukaryota</taxon>
        <taxon>Fungi</taxon>
        <taxon>Dikarya</taxon>
        <taxon>Ascomycota</taxon>
        <taxon>Pezizomycotina</taxon>
        <taxon>Eurotiomycetes</taxon>
        <taxon>Eurotiomycetidae</taxon>
        <taxon>Eurotiales</taxon>
        <taxon>Aspergillaceae</taxon>
        <taxon>Aspergillus</taxon>
        <taxon>Aspergillus subgen. Fumigati</taxon>
    </lineage>
</organism>
<dbReference type="Proteomes" id="UP000215305">
    <property type="component" value="Unassembled WGS sequence"/>
</dbReference>
<proteinExistence type="predicted"/>
<dbReference type="OrthoDB" id="4802432at2759"/>
<reference evidence="2" key="1">
    <citation type="submission" date="2018-08" db="EMBL/GenBank/DDBJ databases">
        <title>Draft genome sequence of azole-resistant Aspergillus thermomutatus (Neosartorya pseudofischeri) strain HMR AF 39, isolated from a human nasal aspirate.</title>
        <authorList>
            <person name="Parent-Michaud M."/>
            <person name="Dufresne P.J."/>
            <person name="Fournier E."/>
            <person name="Martineau C."/>
            <person name="Moreira S."/>
            <person name="Perkins V."/>
            <person name="De Repentigny L."/>
            <person name="Dufresne S.F."/>
        </authorList>
    </citation>
    <scope>NUCLEOTIDE SEQUENCE [LARGE SCALE GENOMIC DNA]</scope>
    <source>
        <strain evidence="2">HMR AF 39</strain>
    </source>
</reference>
<dbReference type="AlphaFoldDB" id="A0A397I166"/>
<dbReference type="STRING" id="41047.A0A397I166"/>
<dbReference type="VEuPathDB" id="FungiDB:CDV56_109650"/>
<keyword evidence="3" id="KW-1185">Reference proteome</keyword>
<dbReference type="InterPro" id="IPR046676">
    <property type="entry name" value="DUF6546"/>
</dbReference>
<evidence type="ECO:0000259" key="1">
    <source>
        <dbReference type="Pfam" id="PF20183"/>
    </source>
</evidence>
<dbReference type="Pfam" id="PF20183">
    <property type="entry name" value="DUF6546"/>
    <property type="match status" value="1"/>
</dbReference>
<evidence type="ECO:0000313" key="3">
    <source>
        <dbReference type="Proteomes" id="UP000215305"/>
    </source>
</evidence>
<dbReference type="GeneID" id="38131624"/>
<feature type="domain" description="DUF6546" evidence="1">
    <location>
        <begin position="396"/>
        <end position="468"/>
    </location>
</feature>
<sequence length="500" mass="58447">MDALPTELLTIVLHHLYDENQAPNAVKDLPDGWESGSLATYTVVSRRWQAILEPMIWKQIVILKPDALERLEEYTSDKPHRIARIKWVRRILWEPYVNFALAERLREGMKDYPKALACVLPYQYPSLYRQAFAGIFRILGRWESECDDSMVELFLTVEHLECPPKLSLSEWNWDVEDATVEELWRMDLIVHLVHLTTQDASAYPILRNVRSLSLEPCMTNMRPSAFFQLLSRLPNVRHVSAGESVFILPFALRALRAERRLPLSVEEFEYEIAPEREMSWTPVQDAANYLSVRGLDKLSIAFRTLSMRLRVLRLNNVRVNSELFWASPEEDSVISDTLHWPVLEVIEITDTPPYTADGKWILDNDPDKKAFMEMEDFDSGWDYEEMGFNTRGLIRSDEVDKLYSAMGKAARRMPRLRYLEFRFRGETPTQEDWECLIFFQHSETGEAGLAICTEWKYNLGEEVIAAWGLEGEKAKEFRTYWTIQLDHWPSVETGIRRKEI</sequence>
<evidence type="ECO:0000313" key="2">
    <source>
        <dbReference type="EMBL" id="RHZ67978.1"/>
    </source>
</evidence>